<dbReference type="Gene3D" id="2.60.120.310">
    <property type="entry name" value="Copper type II, ascorbate-dependent monooxygenase, N-terminal domain"/>
    <property type="match status" value="1"/>
</dbReference>
<gene>
    <name evidence="1" type="ORF">DPMN_146104</name>
</gene>
<protein>
    <submittedName>
        <fullName evidence="1">Uncharacterized protein</fullName>
    </submittedName>
</protein>
<evidence type="ECO:0000313" key="1">
    <source>
        <dbReference type="EMBL" id="KAH3792607.1"/>
    </source>
</evidence>
<reference evidence="1" key="2">
    <citation type="submission" date="2020-11" db="EMBL/GenBank/DDBJ databases">
        <authorList>
            <person name="McCartney M.A."/>
            <person name="Auch B."/>
            <person name="Kono T."/>
            <person name="Mallez S."/>
            <person name="Becker A."/>
            <person name="Gohl D.M."/>
            <person name="Silverstein K.A.T."/>
            <person name="Koren S."/>
            <person name="Bechman K.B."/>
            <person name="Herman A."/>
            <person name="Abrahante J.E."/>
            <person name="Garbe J."/>
        </authorList>
    </citation>
    <scope>NUCLEOTIDE SEQUENCE</scope>
    <source>
        <strain evidence="1">Duluth1</strain>
        <tissue evidence="1">Whole animal</tissue>
    </source>
</reference>
<evidence type="ECO:0000313" key="2">
    <source>
        <dbReference type="Proteomes" id="UP000828390"/>
    </source>
</evidence>
<dbReference type="PANTHER" id="PTHR10157">
    <property type="entry name" value="DOPAMINE BETA HYDROXYLASE RELATED"/>
    <property type="match status" value="1"/>
</dbReference>
<dbReference type="GO" id="GO:0004500">
    <property type="term" value="F:dopamine beta-monooxygenase activity"/>
    <property type="evidence" value="ECO:0007669"/>
    <property type="project" value="InterPro"/>
</dbReference>
<sequence length="116" mass="13533">MVKWDVGMEGVIDMPEVAGVRICKSSFMYLLFQIHWNNPQLRVELSDQSGFRLHVTTRLRPYDVGNVEIGVKAAIDIIKDREVWTRLAEETDYDYKRPTWHHLRPAAIFETAEADK</sequence>
<dbReference type="InterPro" id="IPR008977">
    <property type="entry name" value="PHM/PNGase_F_dom_sf"/>
</dbReference>
<dbReference type="PANTHER" id="PTHR10157:SF23">
    <property type="entry name" value="MOXD1 HOMOLOG 1"/>
    <property type="match status" value="1"/>
</dbReference>
<organism evidence="1 2">
    <name type="scientific">Dreissena polymorpha</name>
    <name type="common">Zebra mussel</name>
    <name type="synonym">Mytilus polymorpha</name>
    <dbReference type="NCBI Taxonomy" id="45954"/>
    <lineage>
        <taxon>Eukaryota</taxon>
        <taxon>Metazoa</taxon>
        <taxon>Spiralia</taxon>
        <taxon>Lophotrochozoa</taxon>
        <taxon>Mollusca</taxon>
        <taxon>Bivalvia</taxon>
        <taxon>Autobranchia</taxon>
        <taxon>Heteroconchia</taxon>
        <taxon>Euheterodonta</taxon>
        <taxon>Imparidentia</taxon>
        <taxon>Neoheterodontei</taxon>
        <taxon>Myida</taxon>
        <taxon>Dreissenoidea</taxon>
        <taxon>Dreissenidae</taxon>
        <taxon>Dreissena</taxon>
    </lineage>
</organism>
<dbReference type="InterPro" id="IPR000945">
    <property type="entry name" value="DBH-like"/>
</dbReference>
<reference evidence="1" key="1">
    <citation type="journal article" date="2019" name="bioRxiv">
        <title>The Genome of the Zebra Mussel, Dreissena polymorpha: A Resource for Invasive Species Research.</title>
        <authorList>
            <person name="McCartney M.A."/>
            <person name="Auch B."/>
            <person name="Kono T."/>
            <person name="Mallez S."/>
            <person name="Zhang Y."/>
            <person name="Obille A."/>
            <person name="Becker A."/>
            <person name="Abrahante J.E."/>
            <person name="Garbe J."/>
            <person name="Badalamenti J.P."/>
            <person name="Herman A."/>
            <person name="Mangelson H."/>
            <person name="Liachko I."/>
            <person name="Sullivan S."/>
            <person name="Sone E.D."/>
            <person name="Koren S."/>
            <person name="Silverstein K.A.T."/>
            <person name="Beckman K.B."/>
            <person name="Gohl D.M."/>
        </authorList>
    </citation>
    <scope>NUCLEOTIDE SEQUENCE</scope>
    <source>
        <strain evidence="1">Duluth1</strain>
        <tissue evidence="1">Whole animal</tissue>
    </source>
</reference>
<proteinExistence type="predicted"/>
<dbReference type="SUPFAM" id="SSF49742">
    <property type="entry name" value="PHM/PNGase F"/>
    <property type="match status" value="1"/>
</dbReference>
<dbReference type="GO" id="GO:0005507">
    <property type="term" value="F:copper ion binding"/>
    <property type="evidence" value="ECO:0007669"/>
    <property type="project" value="InterPro"/>
</dbReference>
<dbReference type="InterPro" id="IPR036939">
    <property type="entry name" value="Cu2_ascorb_mOase_N_sf"/>
</dbReference>
<name>A0A9D4J201_DREPO</name>
<dbReference type="EMBL" id="JAIWYP010000007">
    <property type="protein sequence ID" value="KAH3792607.1"/>
    <property type="molecule type" value="Genomic_DNA"/>
</dbReference>
<comment type="caution">
    <text evidence="1">The sequence shown here is derived from an EMBL/GenBank/DDBJ whole genome shotgun (WGS) entry which is preliminary data.</text>
</comment>
<keyword evidence="2" id="KW-1185">Reference proteome</keyword>
<dbReference type="AlphaFoldDB" id="A0A9D4J201"/>
<dbReference type="Proteomes" id="UP000828390">
    <property type="component" value="Unassembled WGS sequence"/>
</dbReference>
<accession>A0A9D4J201</accession>